<evidence type="ECO:0000256" key="4">
    <source>
        <dbReference type="PIRSR" id="PIRSR617867-1"/>
    </source>
</evidence>
<evidence type="ECO:0000256" key="2">
    <source>
        <dbReference type="ARBA" id="ARBA00022801"/>
    </source>
</evidence>
<accession>A0AB39BJR1</accession>
<organism evidence="6">
    <name type="scientific">Herbiconiux sp. A18JL235</name>
    <dbReference type="NCBI Taxonomy" id="3152363"/>
    <lineage>
        <taxon>Bacteria</taxon>
        <taxon>Bacillati</taxon>
        <taxon>Actinomycetota</taxon>
        <taxon>Actinomycetes</taxon>
        <taxon>Micrococcales</taxon>
        <taxon>Microbacteriaceae</taxon>
        <taxon>Herbiconiux</taxon>
    </lineage>
</organism>
<keyword evidence="3" id="KW-0904">Protein phosphatase</keyword>
<feature type="domain" description="Phosphotyrosine protein phosphatase I" evidence="5">
    <location>
        <begin position="16"/>
        <end position="197"/>
    </location>
</feature>
<proteinExistence type="inferred from homology"/>
<dbReference type="PANTHER" id="PTHR11717:SF31">
    <property type="entry name" value="LOW MOLECULAR WEIGHT PROTEIN-TYROSINE-PHOSPHATASE ETP-RELATED"/>
    <property type="match status" value="1"/>
</dbReference>
<dbReference type="InterPro" id="IPR036196">
    <property type="entry name" value="Ptyr_pPase_sf"/>
</dbReference>
<gene>
    <name evidence="6" type="ORF">ABFY20_04590</name>
</gene>
<dbReference type="InterPro" id="IPR023485">
    <property type="entry name" value="Ptyr_pPase"/>
</dbReference>
<sequence length="205" mass="22113">MFGNPFARPQAPEGPPLVLFVCTGNICRSPLAEKLVATRLDEAGSLPQLLTSSAGLHAVVGSSMDTMPALIAQRHGADPAHVARQIDSSIADSASLILTMTVAQLNELVVEYPSTMKRAFTFAEFVEILEQLPDSVPPVDEESGRSLFDVAIDAFNNRSLIPRDSKRDIDDPYRRSIETHERVGSEIAGLSQRLSARLVASSTGK</sequence>
<dbReference type="EMBL" id="CP162511">
    <property type="protein sequence ID" value="XDI06381.1"/>
    <property type="molecule type" value="Genomic_DNA"/>
</dbReference>
<dbReference type="InterPro" id="IPR050438">
    <property type="entry name" value="LMW_PTPase"/>
</dbReference>
<dbReference type="PRINTS" id="PR00719">
    <property type="entry name" value="LMWPTPASE"/>
</dbReference>
<dbReference type="SUPFAM" id="SSF52788">
    <property type="entry name" value="Phosphotyrosine protein phosphatases I"/>
    <property type="match status" value="1"/>
</dbReference>
<reference evidence="6" key="1">
    <citation type="submission" date="2024-05" db="EMBL/GenBank/DDBJ databases">
        <title>Herbiconiux sp. A18JL235.</title>
        <authorList>
            <person name="Zhang G."/>
        </authorList>
    </citation>
    <scope>NUCLEOTIDE SEQUENCE</scope>
    <source>
        <strain evidence="6">A18JL235</strain>
    </source>
</reference>
<feature type="active site" evidence="4">
    <location>
        <position position="28"/>
    </location>
</feature>
<evidence type="ECO:0000256" key="1">
    <source>
        <dbReference type="ARBA" id="ARBA00011063"/>
    </source>
</evidence>
<feature type="active site" description="Nucleophile" evidence="4">
    <location>
        <position position="22"/>
    </location>
</feature>
<dbReference type="AlphaFoldDB" id="A0AB39BJR1"/>
<dbReference type="RefSeq" id="WP_368498763.1">
    <property type="nucleotide sequence ID" value="NZ_CP162511.1"/>
</dbReference>
<evidence type="ECO:0000256" key="3">
    <source>
        <dbReference type="ARBA" id="ARBA00022912"/>
    </source>
</evidence>
<protein>
    <recommendedName>
        <fullName evidence="5">Phosphotyrosine protein phosphatase I domain-containing protein</fullName>
    </recommendedName>
</protein>
<comment type="similarity">
    <text evidence="1">Belongs to the low molecular weight phosphotyrosine protein phosphatase family.</text>
</comment>
<evidence type="ECO:0000313" key="6">
    <source>
        <dbReference type="EMBL" id="XDI06381.1"/>
    </source>
</evidence>
<dbReference type="InterPro" id="IPR017867">
    <property type="entry name" value="Tyr_phospatase_low_mol_wt"/>
</dbReference>
<dbReference type="GO" id="GO:0004725">
    <property type="term" value="F:protein tyrosine phosphatase activity"/>
    <property type="evidence" value="ECO:0007669"/>
    <property type="project" value="InterPro"/>
</dbReference>
<name>A0AB39BJR1_9MICO</name>
<dbReference type="Gene3D" id="3.40.50.2300">
    <property type="match status" value="1"/>
</dbReference>
<dbReference type="SMART" id="SM00226">
    <property type="entry name" value="LMWPc"/>
    <property type="match status" value="1"/>
</dbReference>
<dbReference type="PANTHER" id="PTHR11717">
    <property type="entry name" value="LOW MOLECULAR WEIGHT PROTEIN TYROSINE PHOSPHATASE"/>
    <property type="match status" value="1"/>
</dbReference>
<dbReference type="Pfam" id="PF01451">
    <property type="entry name" value="LMWPc"/>
    <property type="match status" value="1"/>
</dbReference>
<keyword evidence="2" id="KW-0378">Hydrolase</keyword>
<evidence type="ECO:0000259" key="5">
    <source>
        <dbReference type="SMART" id="SM00226"/>
    </source>
</evidence>